<name>A0A7C5LAZ2_AQUAO</name>
<dbReference type="Proteomes" id="UP000885792">
    <property type="component" value="Unassembled WGS sequence"/>
</dbReference>
<evidence type="ECO:0000313" key="1">
    <source>
        <dbReference type="EMBL" id="HHJ64550.1"/>
    </source>
</evidence>
<organism evidence="1">
    <name type="scientific">Aquifex aeolicus</name>
    <dbReference type="NCBI Taxonomy" id="63363"/>
    <lineage>
        <taxon>Bacteria</taxon>
        <taxon>Pseudomonadati</taxon>
        <taxon>Aquificota</taxon>
        <taxon>Aquificia</taxon>
        <taxon>Aquificales</taxon>
        <taxon>Aquificaceae</taxon>
        <taxon>Aquifex</taxon>
    </lineage>
</organism>
<dbReference type="EMBL" id="DRNB01000236">
    <property type="protein sequence ID" value="HHJ64550.1"/>
    <property type="molecule type" value="Genomic_DNA"/>
</dbReference>
<reference evidence="1" key="1">
    <citation type="journal article" date="2020" name="mSystems">
        <title>Genome- and Community-Level Interaction Insights into Carbon Utilization and Element Cycling Functions of Hydrothermarchaeota in Hydrothermal Sediment.</title>
        <authorList>
            <person name="Zhou Z."/>
            <person name="Liu Y."/>
            <person name="Xu W."/>
            <person name="Pan J."/>
            <person name="Luo Z.H."/>
            <person name="Li M."/>
        </authorList>
    </citation>
    <scope>NUCLEOTIDE SEQUENCE [LARGE SCALE GENOMIC DNA]</scope>
    <source>
        <strain evidence="1">HyVt-501</strain>
    </source>
</reference>
<dbReference type="AlphaFoldDB" id="A0A7C5LAZ2"/>
<accession>A0A7C5LAZ2</accession>
<gene>
    <name evidence="1" type="ORF">ENJ61_06545</name>
</gene>
<protein>
    <submittedName>
        <fullName evidence="1">Uncharacterized protein</fullName>
    </submittedName>
</protein>
<sequence length="79" mass="8920">MSDTGEPLPRWMREAIIARMPDRDLAERALSYIKVVERGGNPQVVEDLPEGSDHALLLTVHACLSYAHRLLRGERIDDP</sequence>
<comment type="caution">
    <text evidence="1">The sequence shown here is derived from an EMBL/GenBank/DDBJ whole genome shotgun (WGS) entry which is preliminary data.</text>
</comment>
<proteinExistence type="predicted"/>